<evidence type="ECO:0000256" key="3">
    <source>
        <dbReference type="ARBA" id="ARBA00023125"/>
    </source>
</evidence>
<dbReference type="EMBL" id="CADCTW010000053">
    <property type="protein sequence ID" value="CAA9307431.1"/>
    <property type="molecule type" value="Genomic_DNA"/>
</dbReference>
<proteinExistence type="inferred from homology"/>
<keyword evidence="3" id="KW-0238">DNA-binding</keyword>
<dbReference type="GO" id="GO:0003677">
    <property type="term" value="F:DNA binding"/>
    <property type="evidence" value="ECO:0007669"/>
    <property type="project" value="UniProtKB-KW"/>
</dbReference>
<protein>
    <submittedName>
        <fullName evidence="5">Transcriptional regulator, MecI family</fullName>
    </submittedName>
</protein>
<sequence length="142" mass="16068">MDRYQFTFDPRKKGLRKILGDLEADVMEAIWTRGHATVHDVHKRLTDADRELAYTTVMTVMSRLADKGLLEKRKDGAAYVYVPAASKEEFTRRTVGTVLSELLDDFTAPAMSQFVDLVGDEAAMEALAKAIEEKRKREDTDV</sequence>
<dbReference type="InterPro" id="IPR005650">
    <property type="entry name" value="BlaI_family"/>
</dbReference>
<comment type="similarity">
    <text evidence="1">Belongs to the BlaI transcriptional regulatory family.</text>
</comment>
<dbReference type="InterPro" id="IPR036390">
    <property type="entry name" value="WH_DNA-bd_sf"/>
</dbReference>
<reference evidence="5" key="1">
    <citation type="submission" date="2020-02" db="EMBL/GenBank/DDBJ databases">
        <authorList>
            <person name="Meier V. D."/>
        </authorList>
    </citation>
    <scope>NUCLEOTIDE SEQUENCE</scope>
    <source>
        <strain evidence="5">AVDCRST_MAG68</strain>
    </source>
</reference>
<keyword evidence="2" id="KW-0805">Transcription regulation</keyword>
<organism evidence="5">
    <name type="scientific">uncultured Gemmatimonadota bacterium</name>
    <dbReference type="NCBI Taxonomy" id="203437"/>
    <lineage>
        <taxon>Bacteria</taxon>
        <taxon>Pseudomonadati</taxon>
        <taxon>Gemmatimonadota</taxon>
        <taxon>environmental samples</taxon>
    </lineage>
</organism>
<dbReference type="Pfam" id="PF03965">
    <property type="entry name" value="Penicillinase_R"/>
    <property type="match status" value="1"/>
</dbReference>
<dbReference type="GO" id="GO:0045892">
    <property type="term" value="P:negative regulation of DNA-templated transcription"/>
    <property type="evidence" value="ECO:0007669"/>
    <property type="project" value="InterPro"/>
</dbReference>
<dbReference type="InterPro" id="IPR036388">
    <property type="entry name" value="WH-like_DNA-bd_sf"/>
</dbReference>
<dbReference type="AlphaFoldDB" id="A0A6J4KKE7"/>
<dbReference type="PIRSF" id="PIRSF019455">
    <property type="entry name" value="CopR_AtkY"/>
    <property type="match status" value="1"/>
</dbReference>
<keyword evidence="4" id="KW-0804">Transcription</keyword>
<dbReference type="SUPFAM" id="SSF46785">
    <property type="entry name" value="Winged helix' DNA-binding domain"/>
    <property type="match status" value="1"/>
</dbReference>
<evidence type="ECO:0000256" key="4">
    <source>
        <dbReference type="ARBA" id="ARBA00023163"/>
    </source>
</evidence>
<accession>A0A6J4KKE7</accession>
<evidence type="ECO:0000256" key="2">
    <source>
        <dbReference type="ARBA" id="ARBA00023015"/>
    </source>
</evidence>
<name>A0A6J4KKE7_9BACT</name>
<evidence type="ECO:0000313" key="5">
    <source>
        <dbReference type="EMBL" id="CAA9307431.1"/>
    </source>
</evidence>
<gene>
    <name evidence="5" type="ORF">AVDCRST_MAG68-967</name>
</gene>
<dbReference type="Gene3D" id="1.10.10.10">
    <property type="entry name" value="Winged helix-like DNA-binding domain superfamily/Winged helix DNA-binding domain"/>
    <property type="match status" value="1"/>
</dbReference>
<evidence type="ECO:0000256" key="1">
    <source>
        <dbReference type="ARBA" id="ARBA00011046"/>
    </source>
</evidence>